<dbReference type="AlphaFoldDB" id="A0AAD3E0Q6"/>
<gene>
    <name evidence="1" type="ORF">Agub_g13969</name>
</gene>
<name>A0AAD3E0Q6_9CHLO</name>
<protein>
    <submittedName>
        <fullName evidence="1">Uncharacterized protein</fullName>
    </submittedName>
</protein>
<accession>A0AAD3E0Q6</accession>
<reference evidence="1 2" key="1">
    <citation type="journal article" date="2021" name="Sci. Rep.">
        <title>Genome sequencing of the multicellular alga Astrephomene provides insights into convergent evolution of germ-soma differentiation.</title>
        <authorList>
            <person name="Yamashita S."/>
            <person name="Yamamoto K."/>
            <person name="Matsuzaki R."/>
            <person name="Suzuki S."/>
            <person name="Yamaguchi H."/>
            <person name="Hirooka S."/>
            <person name="Minakuchi Y."/>
            <person name="Miyagishima S."/>
            <person name="Kawachi M."/>
            <person name="Toyoda A."/>
            <person name="Nozaki H."/>
        </authorList>
    </citation>
    <scope>NUCLEOTIDE SEQUENCE [LARGE SCALE GENOMIC DNA]</scope>
    <source>
        <strain evidence="1 2">NIES-4017</strain>
    </source>
</reference>
<evidence type="ECO:0000313" key="1">
    <source>
        <dbReference type="EMBL" id="GFR51550.1"/>
    </source>
</evidence>
<comment type="caution">
    <text evidence="1">The sequence shown here is derived from an EMBL/GenBank/DDBJ whole genome shotgun (WGS) entry which is preliminary data.</text>
</comment>
<proteinExistence type="predicted"/>
<dbReference type="Proteomes" id="UP001054857">
    <property type="component" value="Unassembled WGS sequence"/>
</dbReference>
<organism evidence="1 2">
    <name type="scientific">Astrephomene gubernaculifera</name>
    <dbReference type="NCBI Taxonomy" id="47775"/>
    <lineage>
        <taxon>Eukaryota</taxon>
        <taxon>Viridiplantae</taxon>
        <taxon>Chlorophyta</taxon>
        <taxon>core chlorophytes</taxon>
        <taxon>Chlorophyceae</taxon>
        <taxon>CS clade</taxon>
        <taxon>Chlamydomonadales</taxon>
        <taxon>Astrephomenaceae</taxon>
        <taxon>Astrephomene</taxon>
    </lineage>
</organism>
<dbReference type="EMBL" id="BMAR01000051">
    <property type="protein sequence ID" value="GFR51550.1"/>
    <property type="molecule type" value="Genomic_DNA"/>
</dbReference>
<evidence type="ECO:0000313" key="2">
    <source>
        <dbReference type="Proteomes" id="UP001054857"/>
    </source>
</evidence>
<keyword evidence="2" id="KW-1185">Reference proteome</keyword>
<sequence>MVHVADLQHKAEWLMVEELNTMLEKHGLQQVQYIIEAIYRQGNKFISTAEKEELMEVLIAFFSASLGSKEDAEAAIREWPVMMKWHGRRAAFAHPLGSDAMDPKELKILKEQVLKAQAYAPVRSAVRALITAAEEVLAEVYVPKVC</sequence>